<dbReference type="RefSeq" id="XP_013022599.1">
    <property type="nucleotide sequence ID" value="XM_013167145.1"/>
</dbReference>
<dbReference type="GO" id="GO:0005737">
    <property type="term" value="C:cytoplasm"/>
    <property type="evidence" value="ECO:0007669"/>
    <property type="project" value="TreeGrafter"/>
</dbReference>
<dbReference type="GO" id="GO:0016491">
    <property type="term" value="F:oxidoreductase activity"/>
    <property type="evidence" value="ECO:0007669"/>
    <property type="project" value="UniProtKB-KW"/>
</dbReference>
<dbReference type="Pfam" id="PF00248">
    <property type="entry name" value="Aldo_ket_red"/>
    <property type="match status" value="1"/>
</dbReference>
<dbReference type="Proteomes" id="UP000015464">
    <property type="component" value="Unassembled WGS sequence"/>
</dbReference>
<dbReference type="SUPFAM" id="SSF51430">
    <property type="entry name" value="NAD(P)-linked oxidoreductase"/>
    <property type="match status" value="1"/>
</dbReference>
<evidence type="ECO:0000259" key="2">
    <source>
        <dbReference type="Pfam" id="PF00248"/>
    </source>
</evidence>
<dbReference type="InterPro" id="IPR023210">
    <property type="entry name" value="NADP_OxRdtase_dom"/>
</dbReference>
<dbReference type="OrthoDB" id="37537at2759"/>
<evidence type="ECO:0000313" key="4">
    <source>
        <dbReference type="Proteomes" id="UP000015464"/>
    </source>
</evidence>
<organism evidence="3 4">
    <name type="scientific">Schizosaccharomyces cryophilus (strain OY26 / ATCC MYA-4695 / CBS 11777 / NBRC 106824 / NRRL Y48691)</name>
    <name type="common">Fission yeast</name>
    <dbReference type="NCBI Taxonomy" id="653667"/>
    <lineage>
        <taxon>Eukaryota</taxon>
        <taxon>Fungi</taxon>
        <taxon>Dikarya</taxon>
        <taxon>Ascomycota</taxon>
        <taxon>Taphrinomycotina</taxon>
        <taxon>Schizosaccharomycetes</taxon>
        <taxon>Schizosaccharomycetales</taxon>
        <taxon>Schizosaccharomycetaceae</taxon>
        <taxon>Schizosaccharomyces</taxon>
    </lineage>
</organism>
<protein>
    <submittedName>
        <fullName evidence="3">Pyridoxal reductase</fullName>
    </submittedName>
</protein>
<dbReference type="AlphaFoldDB" id="S9XGC3"/>
<evidence type="ECO:0000313" key="3">
    <source>
        <dbReference type="EMBL" id="EPY52721.1"/>
    </source>
</evidence>
<proteinExistence type="predicted"/>
<dbReference type="EMBL" id="KE546989">
    <property type="protein sequence ID" value="EPY52721.1"/>
    <property type="molecule type" value="Genomic_DNA"/>
</dbReference>
<keyword evidence="4" id="KW-1185">Reference proteome</keyword>
<sequence length="306" mass="33983">MPYINYFLVGPIGLGLRKLVQREIPISDQEAFGCMNNALLHGSNLWDAGEVFSSSLSSGTLGLLSRYFRKYPENIERVFLTVTVGKIEDSDTEAFLNSLKEITSALRGLKKIDLLNCQVVEDAPMTEEFIKIMNDFVNKGVVRCIGLWEPSLEVIQRVRDIANISAVRVEYSLLSRDIEVNGIKALCHNLGIPIIATAPLLHGILTGDSKIMEELKNKEKHILSNNEDREAVRMILSKVSSLDSFAIRNDMTLTEVALSFILGTGKAGIIPIPCSDTLDYVGENLGAFSKVLSFEQLDELYDIVQQ</sequence>
<reference evidence="3 4" key="1">
    <citation type="journal article" date="2011" name="Science">
        <title>Comparative functional genomics of the fission yeasts.</title>
        <authorList>
            <person name="Rhind N."/>
            <person name="Chen Z."/>
            <person name="Yassour M."/>
            <person name="Thompson D.A."/>
            <person name="Haas B.J."/>
            <person name="Habib N."/>
            <person name="Wapinski I."/>
            <person name="Roy S."/>
            <person name="Lin M.F."/>
            <person name="Heiman D.I."/>
            <person name="Young S.K."/>
            <person name="Furuya K."/>
            <person name="Guo Y."/>
            <person name="Pidoux A."/>
            <person name="Chen H.M."/>
            <person name="Robbertse B."/>
            <person name="Goldberg J.M."/>
            <person name="Aoki K."/>
            <person name="Bayne E.H."/>
            <person name="Berlin A.M."/>
            <person name="Desjardins C.A."/>
            <person name="Dobbs E."/>
            <person name="Dukaj L."/>
            <person name="Fan L."/>
            <person name="FitzGerald M.G."/>
            <person name="French C."/>
            <person name="Gujja S."/>
            <person name="Hansen K."/>
            <person name="Keifenheim D."/>
            <person name="Levin J.Z."/>
            <person name="Mosher R.A."/>
            <person name="Mueller C.A."/>
            <person name="Pfiffner J."/>
            <person name="Priest M."/>
            <person name="Russ C."/>
            <person name="Smialowska A."/>
            <person name="Swoboda P."/>
            <person name="Sykes S.M."/>
            <person name="Vaughn M."/>
            <person name="Vengrova S."/>
            <person name="Yoder R."/>
            <person name="Zeng Q."/>
            <person name="Allshire R."/>
            <person name="Baulcombe D."/>
            <person name="Birren B.W."/>
            <person name="Brown W."/>
            <person name="Ekwall K."/>
            <person name="Kellis M."/>
            <person name="Leatherwood J."/>
            <person name="Levin H."/>
            <person name="Margalit H."/>
            <person name="Martienssen R."/>
            <person name="Nieduszynski C.A."/>
            <person name="Spatafora J.W."/>
            <person name="Friedman N."/>
            <person name="Dalgaard J.Z."/>
            <person name="Baumann P."/>
            <person name="Niki H."/>
            <person name="Regev A."/>
            <person name="Nusbaum C."/>
        </authorList>
    </citation>
    <scope>NUCLEOTIDE SEQUENCE [LARGE SCALE GENOMIC DNA]</scope>
    <source>
        <strain evidence="4">OY26 / ATCC MYA-4695 / CBS 11777 / NBRC 106824 / NRRL Y48691</strain>
    </source>
</reference>
<evidence type="ECO:0000256" key="1">
    <source>
        <dbReference type="ARBA" id="ARBA00023002"/>
    </source>
</evidence>
<feature type="domain" description="NADP-dependent oxidoreductase" evidence="2">
    <location>
        <begin position="11"/>
        <end position="302"/>
    </location>
</feature>
<keyword evidence="1" id="KW-0560">Oxidoreductase</keyword>
<dbReference type="CDD" id="cd19077">
    <property type="entry name" value="AKR_AKR8A1-2"/>
    <property type="match status" value="1"/>
</dbReference>
<dbReference type="Gene3D" id="3.20.20.100">
    <property type="entry name" value="NADP-dependent oxidoreductase domain"/>
    <property type="match status" value="1"/>
</dbReference>
<dbReference type="InterPro" id="IPR036812">
    <property type="entry name" value="NAD(P)_OxRdtase_dom_sf"/>
</dbReference>
<dbReference type="PANTHER" id="PTHR43625">
    <property type="entry name" value="AFLATOXIN B1 ALDEHYDE REDUCTASE"/>
    <property type="match status" value="1"/>
</dbReference>
<dbReference type="HOGENOM" id="CLU_023205_2_1_1"/>
<accession>S9XGC3</accession>
<dbReference type="eggNOG" id="KOG1575">
    <property type="taxonomic scope" value="Eukaryota"/>
</dbReference>
<gene>
    <name evidence="3" type="ORF">SPOG_02041</name>
</gene>
<name>S9XGC3_SCHCR</name>
<dbReference type="STRING" id="653667.S9XGC3"/>
<dbReference type="InterPro" id="IPR050791">
    <property type="entry name" value="Aldo-Keto_reductase"/>
</dbReference>
<dbReference type="PANTHER" id="PTHR43625:SF78">
    <property type="entry name" value="PYRIDOXAL REDUCTASE-RELATED"/>
    <property type="match status" value="1"/>
</dbReference>
<dbReference type="GeneID" id="25036365"/>